<evidence type="ECO:0000313" key="5">
    <source>
        <dbReference type="Proteomes" id="UP001305779"/>
    </source>
</evidence>
<dbReference type="EMBL" id="JAXOVC010000008">
    <property type="protein sequence ID" value="KAK4497692.1"/>
    <property type="molecule type" value="Genomic_DNA"/>
</dbReference>
<keyword evidence="2" id="KW-0812">Transmembrane</keyword>
<feature type="domain" description="DUF7702" evidence="3">
    <location>
        <begin position="4"/>
        <end position="244"/>
    </location>
</feature>
<feature type="transmembrane region" description="Helical" evidence="2">
    <location>
        <begin position="108"/>
        <end position="128"/>
    </location>
</feature>
<keyword evidence="2" id="KW-0472">Membrane</keyword>
<protein>
    <recommendedName>
        <fullName evidence="3">DUF7702 domain-containing protein</fullName>
    </recommendedName>
</protein>
<sequence length="302" mass="32382">MGALNSRGDLAIAEIAFFSPAFVVGVAINFKQGFTGGVSWIYLVTLCILRLIGASCTLYMESQNDYSQSLEETAFITSAIGTMPLLLVLLGILVRLHPRMGSAGFPLLIFRGIHLVGLAALVLSIVGGTKVQSSDASSHNTGKDCLEAGSIVFLAIYVALALLTILTAFRGKAIPSAEKALIFAGVGVLPVLCVRIVYTVATSWSSAGSIFYYLTPNVVVQALMQFAMEAISIVIYSWGGLTAPKAQPLDTGDVYKDVEEQKMTQPDAGFGGQQRVPRQQPQRNINDYRPGRMIRNAIASRN</sequence>
<keyword evidence="5" id="KW-1185">Reference proteome</keyword>
<reference evidence="4 5" key="1">
    <citation type="journal article" date="2023" name="G3 (Bethesda)">
        <title>A chromosome-level genome assembly of Zasmidium syzygii isolated from banana leaves.</title>
        <authorList>
            <person name="van Westerhoven A.C."/>
            <person name="Mehrabi R."/>
            <person name="Talebi R."/>
            <person name="Steentjes M.B.F."/>
            <person name="Corcolon B."/>
            <person name="Chong P.A."/>
            <person name="Kema G.H.J."/>
            <person name="Seidl M.F."/>
        </authorList>
    </citation>
    <scope>NUCLEOTIDE SEQUENCE [LARGE SCALE GENOMIC DNA]</scope>
    <source>
        <strain evidence="4 5">P124</strain>
    </source>
</reference>
<dbReference type="Proteomes" id="UP001305779">
    <property type="component" value="Unassembled WGS sequence"/>
</dbReference>
<feature type="transmembrane region" description="Helical" evidence="2">
    <location>
        <begin position="75"/>
        <end position="96"/>
    </location>
</feature>
<dbReference type="Pfam" id="PF24800">
    <property type="entry name" value="DUF7702"/>
    <property type="match status" value="1"/>
</dbReference>
<feature type="transmembrane region" description="Helical" evidence="2">
    <location>
        <begin position="148"/>
        <end position="169"/>
    </location>
</feature>
<organism evidence="4 5">
    <name type="scientific">Zasmidium cellare</name>
    <name type="common">Wine cellar mold</name>
    <name type="synonym">Racodium cellare</name>
    <dbReference type="NCBI Taxonomy" id="395010"/>
    <lineage>
        <taxon>Eukaryota</taxon>
        <taxon>Fungi</taxon>
        <taxon>Dikarya</taxon>
        <taxon>Ascomycota</taxon>
        <taxon>Pezizomycotina</taxon>
        <taxon>Dothideomycetes</taxon>
        <taxon>Dothideomycetidae</taxon>
        <taxon>Mycosphaerellales</taxon>
        <taxon>Mycosphaerellaceae</taxon>
        <taxon>Zasmidium</taxon>
    </lineage>
</organism>
<feature type="compositionally biased region" description="Low complexity" evidence="1">
    <location>
        <begin position="273"/>
        <end position="283"/>
    </location>
</feature>
<dbReference type="InterPro" id="IPR056119">
    <property type="entry name" value="DUF7702"/>
</dbReference>
<accession>A0ABR0E8D5</accession>
<feature type="transmembrane region" description="Helical" evidence="2">
    <location>
        <begin position="40"/>
        <end position="60"/>
    </location>
</feature>
<feature type="transmembrane region" description="Helical" evidence="2">
    <location>
        <begin position="181"/>
        <end position="198"/>
    </location>
</feature>
<proteinExistence type="predicted"/>
<feature type="transmembrane region" description="Helical" evidence="2">
    <location>
        <begin position="218"/>
        <end position="238"/>
    </location>
</feature>
<name>A0ABR0E8D5_ZASCE</name>
<evidence type="ECO:0000313" key="4">
    <source>
        <dbReference type="EMBL" id="KAK4497692.1"/>
    </source>
</evidence>
<comment type="caution">
    <text evidence="4">The sequence shown here is derived from an EMBL/GenBank/DDBJ whole genome shotgun (WGS) entry which is preliminary data.</text>
</comment>
<evidence type="ECO:0000256" key="2">
    <source>
        <dbReference type="SAM" id="Phobius"/>
    </source>
</evidence>
<gene>
    <name evidence="4" type="ORF">PRZ48_010345</name>
</gene>
<feature type="transmembrane region" description="Helical" evidence="2">
    <location>
        <begin position="12"/>
        <end position="28"/>
    </location>
</feature>
<feature type="region of interest" description="Disordered" evidence="1">
    <location>
        <begin position="264"/>
        <end position="287"/>
    </location>
</feature>
<keyword evidence="2" id="KW-1133">Transmembrane helix</keyword>
<evidence type="ECO:0000259" key="3">
    <source>
        <dbReference type="Pfam" id="PF24800"/>
    </source>
</evidence>
<evidence type="ECO:0000256" key="1">
    <source>
        <dbReference type="SAM" id="MobiDB-lite"/>
    </source>
</evidence>
<dbReference type="PANTHER" id="PTHR42109">
    <property type="entry name" value="UNPLACED GENOMIC SCAFFOLD UM_SCAF_CONTIG_1.265, WHOLE GENOME SHOTGUN SEQUENCE"/>
    <property type="match status" value="1"/>
</dbReference>
<dbReference type="PANTHER" id="PTHR42109:SF2">
    <property type="entry name" value="INTEGRAL MEMBRANE PROTEIN"/>
    <property type="match status" value="1"/>
</dbReference>